<accession>A0A8J2Q754</accession>
<dbReference type="PANTHER" id="PTHR45706:SF4">
    <property type="entry name" value="TYROSINE-PROTEIN PHOSPHATASE"/>
    <property type="match status" value="1"/>
</dbReference>
<dbReference type="Pfam" id="PF00595">
    <property type="entry name" value="PDZ"/>
    <property type="match status" value="1"/>
</dbReference>
<dbReference type="PANTHER" id="PTHR45706">
    <property type="entry name" value="TYROSINE-PROTEIN PHOSPHATASE"/>
    <property type="match status" value="1"/>
</dbReference>
<dbReference type="AlphaFoldDB" id="A0A8J2Q754"/>
<dbReference type="SMART" id="SM00228">
    <property type="entry name" value="PDZ"/>
    <property type="match status" value="1"/>
</dbReference>
<organism evidence="5 6">
    <name type="scientific">Allacma fusca</name>
    <dbReference type="NCBI Taxonomy" id="39272"/>
    <lineage>
        <taxon>Eukaryota</taxon>
        <taxon>Metazoa</taxon>
        <taxon>Ecdysozoa</taxon>
        <taxon>Arthropoda</taxon>
        <taxon>Hexapoda</taxon>
        <taxon>Collembola</taxon>
        <taxon>Symphypleona</taxon>
        <taxon>Sminthuridae</taxon>
        <taxon>Allacma</taxon>
    </lineage>
</organism>
<dbReference type="PROSITE" id="PS50106">
    <property type="entry name" value="PDZ"/>
    <property type="match status" value="1"/>
</dbReference>
<keyword evidence="6" id="KW-1185">Reference proteome</keyword>
<dbReference type="SMART" id="SM00404">
    <property type="entry name" value="PTPc_motif"/>
    <property type="match status" value="1"/>
</dbReference>
<gene>
    <name evidence="5" type="ORF">AFUS01_LOCUS46888</name>
</gene>
<protein>
    <submittedName>
        <fullName evidence="5">Uncharacterized protein</fullName>
    </submittedName>
</protein>
<feature type="region of interest" description="Disordered" evidence="1">
    <location>
        <begin position="1"/>
        <end position="23"/>
    </location>
</feature>
<evidence type="ECO:0000313" key="5">
    <source>
        <dbReference type="EMBL" id="CAG7837841.1"/>
    </source>
</evidence>
<dbReference type="PROSITE" id="PS50055">
    <property type="entry name" value="TYR_PHOSPHATASE_PTP"/>
    <property type="match status" value="1"/>
</dbReference>
<evidence type="ECO:0000259" key="2">
    <source>
        <dbReference type="PROSITE" id="PS50055"/>
    </source>
</evidence>
<dbReference type="EMBL" id="CAJVCH010571555">
    <property type="protein sequence ID" value="CAG7837841.1"/>
    <property type="molecule type" value="Genomic_DNA"/>
</dbReference>
<feature type="domain" description="Tyrosine specific protein phosphatases" evidence="3">
    <location>
        <begin position="366"/>
        <end position="440"/>
    </location>
</feature>
<dbReference type="Pfam" id="PF00102">
    <property type="entry name" value="Y_phosphatase"/>
    <property type="match status" value="1"/>
</dbReference>
<dbReference type="SMART" id="SM00194">
    <property type="entry name" value="PTPc"/>
    <property type="match status" value="1"/>
</dbReference>
<dbReference type="InterPro" id="IPR001478">
    <property type="entry name" value="PDZ"/>
</dbReference>
<dbReference type="PROSITE" id="PS00383">
    <property type="entry name" value="TYR_PHOSPHATASE_1"/>
    <property type="match status" value="1"/>
</dbReference>
<dbReference type="GO" id="GO:0004725">
    <property type="term" value="F:protein tyrosine phosphatase activity"/>
    <property type="evidence" value="ECO:0007669"/>
    <property type="project" value="InterPro"/>
</dbReference>
<feature type="domain" description="PDZ" evidence="4">
    <location>
        <begin position="52"/>
        <end position="136"/>
    </location>
</feature>
<dbReference type="InterPro" id="IPR000242">
    <property type="entry name" value="PTP_cat"/>
</dbReference>
<dbReference type="PROSITE" id="PS50056">
    <property type="entry name" value="TYR_PHOSPHATASE_2"/>
    <property type="match status" value="1"/>
</dbReference>
<reference evidence="5" key="1">
    <citation type="submission" date="2021-06" db="EMBL/GenBank/DDBJ databases">
        <authorList>
            <person name="Hodson N. C."/>
            <person name="Mongue J. A."/>
            <person name="Jaron S. K."/>
        </authorList>
    </citation>
    <scope>NUCLEOTIDE SEQUENCE</scope>
</reference>
<dbReference type="GO" id="GO:0048666">
    <property type="term" value="P:neuron development"/>
    <property type="evidence" value="ECO:0007669"/>
    <property type="project" value="UniProtKB-ARBA"/>
</dbReference>
<feature type="domain" description="Tyrosine-protein phosphatase" evidence="2">
    <location>
        <begin position="190"/>
        <end position="449"/>
    </location>
</feature>
<evidence type="ECO:0000313" key="6">
    <source>
        <dbReference type="Proteomes" id="UP000708208"/>
    </source>
</evidence>
<comment type="caution">
    <text evidence="5">The sequence shown here is derived from an EMBL/GenBank/DDBJ whole genome shotgun (WGS) entry which is preliminary data.</text>
</comment>
<proteinExistence type="predicted"/>
<name>A0A8J2Q754_9HEXA</name>
<dbReference type="OrthoDB" id="5854685at2759"/>
<feature type="compositionally biased region" description="Low complexity" evidence="1">
    <location>
        <begin position="10"/>
        <end position="23"/>
    </location>
</feature>
<dbReference type="InterPro" id="IPR000387">
    <property type="entry name" value="Tyr_Pase_dom"/>
</dbReference>
<evidence type="ECO:0000259" key="4">
    <source>
        <dbReference type="PROSITE" id="PS50106"/>
    </source>
</evidence>
<evidence type="ECO:0000259" key="3">
    <source>
        <dbReference type="PROSITE" id="PS50056"/>
    </source>
</evidence>
<dbReference type="InterPro" id="IPR016130">
    <property type="entry name" value="Tyr_Pase_AS"/>
</dbReference>
<sequence length="504" mass="56088">MCTKTQGSLPPASSTSGAATPASNPIPISLLAKGIAFADEDENSQSDDGTVSIRLEPDHQGKFGFNVKGGCDMGCPVLVSRVAPGTPADQGYPRLNEGDQLIQINGKDTQMMIHRDIVNSIRHAATVRKELVLRVRQNVYSTEDFEEPAFQYVPDVPLLHMMTGTDDPGVQTALSSSMLLLAEALESDSISRQFDLVFRRKPGLSCEVAKSAENVTKNRYRDITPYDGTRVVLNSCPSGDYINANYVTMEIAASGIVNRYIATQGPLSTTSSDFWIMVWETQSPLIVMLTPICEHGRVKCHPYWPQHLNSSVIYHNLQVTTIQERNLPLWIHREFQIKNLETDEERVVVQLMYQSWPDHGVPDEPLSFIRFIEEVRKARIGTVEPTIVHCSAGIGRTGVLILMETAECLIEANQPVYPLDIVTQMRLQRPLMIQTPSQYRFVCECVLKVYQKGMIRPLPEFCIQGNSPPSQLTGPSLGSRARAFCSSWFNNNIQQQLHNGGSHA</sequence>
<evidence type="ECO:0000256" key="1">
    <source>
        <dbReference type="SAM" id="MobiDB-lite"/>
    </source>
</evidence>
<dbReference type="InterPro" id="IPR003595">
    <property type="entry name" value="Tyr_Pase_cat"/>
</dbReference>
<dbReference type="Proteomes" id="UP000708208">
    <property type="component" value="Unassembled WGS sequence"/>
</dbReference>